<sequence>MRITEVCPEAGSADGAESNGFDAQFFCDINSERHDAVTNNASDGRAVRVVTNGENEVSEVRGHNGVHVERFGQVGEVARGAWVVVGGTVGDGLEAEETGEAGEAGLDVGELEEAFVVVVGVEEGDLDAGKAEELS</sequence>
<protein>
    <submittedName>
        <fullName evidence="1">Uncharacterized protein</fullName>
    </submittedName>
</protein>
<keyword evidence="2" id="KW-1185">Reference proteome</keyword>
<dbReference type="Proteomes" id="UP001417504">
    <property type="component" value="Unassembled WGS sequence"/>
</dbReference>
<reference evidence="1 2" key="1">
    <citation type="submission" date="2024-01" db="EMBL/GenBank/DDBJ databases">
        <title>Genome assemblies of Stephania.</title>
        <authorList>
            <person name="Yang L."/>
        </authorList>
    </citation>
    <scope>NUCLEOTIDE SEQUENCE [LARGE SCALE GENOMIC DNA]</scope>
    <source>
        <strain evidence="1">QJT</strain>
        <tissue evidence="1">Leaf</tissue>
    </source>
</reference>
<accession>A0AAP0NZ37</accession>
<evidence type="ECO:0000313" key="1">
    <source>
        <dbReference type="EMBL" id="KAK9123804.1"/>
    </source>
</evidence>
<dbReference type="AlphaFoldDB" id="A0AAP0NZ37"/>
<name>A0AAP0NZ37_9MAGN</name>
<comment type="caution">
    <text evidence="1">The sequence shown here is derived from an EMBL/GenBank/DDBJ whole genome shotgun (WGS) entry which is preliminary data.</text>
</comment>
<gene>
    <name evidence="1" type="ORF">Sjap_013406</name>
</gene>
<dbReference type="EMBL" id="JBBNAE010000005">
    <property type="protein sequence ID" value="KAK9123804.1"/>
    <property type="molecule type" value="Genomic_DNA"/>
</dbReference>
<organism evidence="1 2">
    <name type="scientific">Stephania japonica</name>
    <dbReference type="NCBI Taxonomy" id="461633"/>
    <lineage>
        <taxon>Eukaryota</taxon>
        <taxon>Viridiplantae</taxon>
        <taxon>Streptophyta</taxon>
        <taxon>Embryophyta</taxon>
        <taxon>Tracheophyta</taxon>
        <taxon>Spermatophyta</taxon>
        <taxon>Magnoliopsida</taxon>
        <taxon>Ranunculales</taxon>
        <taxon>Menispermaceae</taxon>
        <taxon>Menispermoideae</taxon>
        <taxon>Cissampelideae</taxon>
        <taxon>Stephania</taxon>
    </lineage>
</organism>
<proteinExistence type="predicted"/>
<evidence type="ECO:0000313" key="2">
    <source>
        <dbReference type="Proteomes" id="UP001417504"/>
    </source>
</evidence>